<dbReference type="InterPro" id="IPR000210">
    <property type="entry name" value="BTB/POZ_dom"/>
</dbReference>
<feature type="region of interest" description="Disordered" evidence="1">
    <location>
        <begin position="1"/>
        <end position="35"/>
    </location>
</feature>
<feature type="region of interest" description="Disordered" evidence="1">
    <location>
        <begin position="374"/>
        <end position="393"/>
    </location>
</feature>
<dbReference type="Gene3D" id="3.30.710.10">
    <property type="entry name" value="Potassium Channel Kv1.1, Chain A"/>
    <property type="match status" value="1"/>
</dbReference>
<dbReference type="PANTHER" id="PTHR47369:SF1">
    <property type="entry name" value="BTB_POZ DOMAIN-CONTAINING PROTEIN"/>
    <property type="match status" value="1"/>
</dbReference>
<dbReference type="PANTHER" id="PTHR47369">
    <property type="entry name" value="BTB/POZ DOMAIN-CONTAINING PROTEIN"/>
    <property type="match status" value="1"/>
</dbReference>
<reference evidence="3 4" key="1">
    <citation type="journal article" date="2016" name="Proc. Natl. Acad. Sci. U.S.A.">
        <title>Comparative genomics of biotechnologically important yeasts.</title>
        <authorList>
            <person name="Riley R."/>
            <person name="Haridas S."/>
            <person name="Wolfe K.H."/>
            <person name="Lopes M.R."/>
            <person name="Hittinger C.T."/>
            <person name="Goeker M."/>
            <person name="Salamov A.A."/>
            <person name="Wisecaver J.H."/>
            <person name="Long T.M."/>
            <person name="Calvey C.H."/>
            <person name="Aerts A.L."/>
            <person name="Barry K.W."/>
            <person name="Choi C."/>
            <person name="Clum A."/>
            <person name="Coughlan A.Y."/>
            <person name="Deshpande S."/>
            <person name="Douglass A.P."/>
            <person name="Hanson S.J."/>
            <person name="Klenk H.-P."/>
            <person name="LaButti K.M."/>
            <person name="Lapidus A."/>
            <person name="Lindquist E.A."/>
            <person name="Lipzen A.M."/>
            <person name="Meier-Kolthoff J.P."/>
            <person name="Ohm R.A."/>
            <person name="Otillar R.P."/>
            <person name="Pangilinan J.L."/>
            <person name="Peng Y."/>
            <person name="Rokas A."/>
            <person name="Rosa C.A."/>
            <person name="Scheuner C."/>
            <person name="Sibirny A.A."/>
            <person name="Slot J.C."/>
            <person name="Stielow J.B."/>
            <person name="Sun H."/>
            <person name="Kurtzman C.P."/>
            <person name="Blackwell M."/>
            <person name="Grigoriev I.V."/>
            <person name="Jeffries T.W."/>
        </authorList>
    </citation>
    <scope>NUCLEOTIDE SEQUENCE [LARGE SCALE GENOMIC DNA]</scope>
    <source>
        <strain evidence="4">ATCC 18201 / CBS 1600 / BCRC 20928 / JCM 3617 / NBRC 0987 / NRRL Y-1542</strain>
    </source>
</reference>
<evidence type="ECO:0000313" key="3">
    <source>
        <dbReference type="EMBL" id="ODV72622.1"/>
    </source>
</evidence>
<dbReference type="Pfam" id="PF00651">
    <property type="entry name" value="BTB"/>
    <property type="match status" value="1"/>
</dbReference>
<dbReference type="OrthoDB" id="6359943at2759"/>
<dbReference type="SUPFAM" id="SSF54695">
    <property type="entry name" value="POZ domain"/>
    <property type="match status" value="1"/>
</dbReference>
<dbReference type="GeneID" id="30989812"/>
<dbReference type="SMART" id="SM00225">
    <property type="entry name" value="BTB"/>
    <property type="match status" value="1"/>
</dbReference>
<dbReference type="OMA" id="CWLEMQD"/>
<gene>
    <name evidence="3" type="ORF">CYBJADRAFT_168537</name>
</gene>
<protein>
    <recommendedName>
        <fullName evidence="2">BTB domain-containing protein</fullName>
    </recommendedName>
</protein>
<evidence type="ECO:0000256" key="1">
    <source>
        <dbReference type="SAM" id="MobiDB-lite"/>
    </source>
</evidence>
<name>A0A1E4RZE6_CYBJN</name>
<evidence type="ECO:0000259" key="2">
    <source>
        <dbReference type="PROSITE" id="PS50097"/>
    </source>
</evidence>
<sequence>MNNNTSTVRLGGLSAEHTMDGKTSTTGEATDSMEPLDPETCPYGCCEVQGLPEFILNEGLFKGACSDITLRAFDSEYKLHKLILSQSGYFHSLFTGPWSDTDESVHELVFDHDSFITKEAFDLAIGSLYGATRVKANTSTTPLNVIAIAQYLDIPHLVCSATDMVVNAMDFKTVAQFTSFALHNNYGKASERIVDCAKGFLCSNGWQSGVKSWDGIPVKVIASVLGADCFFVPSEWDRAIFIIRLIQRRKMVSKSEEDEEDDDLEALFQTLNNKVYYCHLTAEQLHKLEGMVDGEGEPFIYPEVLRNALWQKVHLQGKVASADNKSQELGLSVTSDIAPDGVTSWFIPSKNETLYGTPAVLESTIKETHQIIKNLPSGKTTEKHTNDGVSSSAESTAASVSEVQYQVTKIPPFRFSIAFSGVSELEADKRVYAKTLWYAGSYWNLYIQKIRHRKGYQMGVYIHRASSCAPSRSGLLNKDVLDPSMLVNIDDLNEYDGDYHEKIDNILVDLANVGISRNGAESSSSLTSTVISGRLSTDGVETEEDNIRERDTDSSFLSYEDDRVKTSVYYIIYTPSRKVTSSLTCFISTPDLFNKSQSWGWKSSSMCAFNEDGTLAEGQDKLLKFMVVLGNT</sequence>
<dbReference type="RefSeq" id="XP_020069661.1">
    <property type="nucleotide sequence ID" value="XM_020215416.1"/>
</dbReference>
<dbReference type="Proteomes" id="UP000094389">
    <property type="component" value="Unassembled WGS sequence"/>
</dbReference>
<dbReference type="EMBL" id="KV453934">
    <property type="protein sequence ID" value="ODV72622.1"/>
    <property type="molecule type" value="Genomic_DNA"/>
</dbReference>
<evidence type="ECO:0000313" key="4">
    <source>
        <dbReference type="Proteomes" id="UP000094389"/>
    </source>
</evidence>
<keyword evidence="4" id="KW-1185">Reference proteome</keyword>
<accession>A0A1E4RZE6</accession>
<dbReference type="STRING" id="983966.A0A1E4RZE6"/>
<dbReference type="PROSITE" id="PS50097">
    <property type="entry name" value="BTB"/>
    <property type="match status" value="1"/>
</dbReference>
<proteinExistence type="predicted"/>
<feature type="domain" description="BTB" evidence="2">
    <location>
        <begin position="66"/>
        <end position="129"/>
    </location>
</feature>
<dbReference type="InterPro" id="IPR011333">
    <property type="entry name" value="SKP1/BTB/POZ_sf"/>
</dbReference>
<organism evidence="3 4">
    <name type="scientific">Cyberlindnera jadinii (strain ATCC 18201 / CBS 1600 / BCRC 20928 / JCM 3617 / NBRC 0987 / NRRL Y-1542)</name>
    <name type="common">Torula yeast</name>
    <name type="synonym">Candida utilis</name>
    <dbReference type="NCBI Taxonomy" id="983966"/>
    <lineage>
        <taxon>Eukaryota</taxon>
        <taxon>Fungi</taxon>
        <taxon>Dikarya</taxon>
        <taxon>Ascomycota</taxon>
        <taxon>Saccharomycotina</taxon>
        <taxon>Saccharomycetes</taxon>
        <taxon>Phaffomycetales</taxon>
        <taxon>Phaffomycetaceae</taxon>
        <taxon>Cyberlindnera</taxon>
    </lineage>
</organism>
<dbReference type="AlphaFoldDB" id="A0A1E4RZE6"/>